<dbReference type="GO" id="GO:0005886">
    <property type="term" value="C:plasma membrane"/>
    <property type="evidence" value="ECO:0007669"/>
    <property type="project" value="UniProtKB-SubCell"/>
</dbReference>
<feature type="transmembrane region" description="Helical" evidence="4">
    <location>
        <begin position="191"/>
        <end position="209"/>
    </location>
</feature>
<evidence type="ECO:0000259" key="5">
    <source>
        <dbReference type="PROSITE" id="PS50125"/>
    </source>
</evidence>
<accession>A0A1I5XF87</accession>
<feature type="transmembrane region" description="Helical" evidence="4">
    <location>
        <begin position="150"/>
        <end position="171"/>
    </location>
</feature>
<gene>
    <name evidence="6" type="ORF">SAMN04515674_114104</name>
</gene>
<dbReference type="GO" id="GO:0035556">
    <property type="term" value="P:intracellular signal transduction"/>
    <property type="evidence" value="ECO:0007669"/>
    <property type="project" value="InterPro"/>
</dbReference>
<evidence type="ECO:0000256" key="2">
    <source>
        <dbReference type="ARBA" id="ARBA00022475"/>
    </source>
</evidence>
<dbReference type="PANTHER" id="PTHR43081">
    <property type="entry name" value="ADENYLATE CYCLASE, TERMINAL-DIFFERENTIATION SPECIFIC-RELATED"/>
    <property type="match status" value="1"/>
</dbReference>
<feature type="transmembrane region" description="Helical" evidence="4">
    <location>
        <begin position="97"/>
        <end position="118"/>
    </location>
</feature>
<evidence type="ECO:0000256" key="3">
    <source>
        <dbReference type="ARBA" id="ARBA00023136"/>
    </source>
</evidence>
<proteinExistence type="predicted"/>
<keyword evidence="2" id="KW-1003">Cell membrane</keyword>
<dbReference type="InterPro" id="IPR001054">
    <property type="entry name" value="A/G_cyclase"/>
</dbReference>
<keyword evidence="4" id="KW-1133">Transmembrane helix</keyword>
<reference evidence="6 7" key="1">
    <citation type="submission" date="2016-10" db="EMBL/GenBank/DDBJ databases">
        <authorList>
            <person name="de Groot N.N."/>
        </authorList>
    </citation>
    <scope>NUCLEOTIDE SEQUENCE [LARGE SCALE GENOMIC DNA]</scope>
    <source>
        <strain evidence="7">E92,LMG 26720,CCM 7988</strain>
    </source>
</reference>
<feature type="transmembrane region" description="Helical" evidence="4">
    <location>
        <begin position="124"/>
        <end position="143"/>
    </location>
</feature>
<feature type="transmembrane region" description="Helical" evidence="4">
    <location>
        <begin position="32"/>
        <end position="50"/>
    </location>
</feature>
<keyword evidence="4" id="KW-0812">Transmembrane</keyword>
<evidence type="ECO:0000313" key="6">
    <source>
        <dbReference type="EMBL" id="SFQ30574.1"/>
    </source>
</evidence>
<dbReference type="STRING" id="1079859.SAMN04515674_114104"/>
<keyword evidence="3 4" id="KW-0472">Membrane</keyword>
<name>A0A1I5XF87_9BACT</name>
<evidence type="ECO:0000256" key="4">
    <source>
        <dbReference type="SAM" id="Phobius"/>
    </source>
</evidence>
<organism evidence="6 7">
    <name type="scientific">Pseudarcicella hirudinis</name>
    <dbReference type="NCBI Taxonomy" id="1079859"/>
    <lineage>
        <taxon>Bacteria</taxon>
        <taxon>Pseudomonadati</taxon>
        <taxon>Bacteroidota</taxon>
        <taxon>Cytophagia</taxon>
        <taxon>Cytophagales</taxon>
        <taxon>Flectobacillaceae</taxon>
        <taxon>Pseudarcicella</taxon>
    </lineage>
</organism>
<dbReference type="OrthoDB" id="341967at2"/>
<dbReference type="Gene3D" id="3.30.70.1230">
    <property type="entry name" value="Nucleotide cyclase"/>
    <property type="match status" value="1"/>
</dbReference>
<dbReference type="SMART" id="SM00044">
    <property type="entry name" value="CYCc"/>
    <property type="match status" value="1"/>
</dbReference>
<dbReference type="AlphaFoldDB" id="A0A1I5XF87"/>
<comment type="subcellular location">
    <subcellularLocation>
        <location evidence="1">Cell membrane</location>
        <topology evidence="1">Multi-pass membrane protein</topology>
    </subcellularLocation>
</comment>
<dbReference type="PROSITE" id="PS50125">
    <property type="entry name" value="GUANYLATE_CYCLASE_2"/>
    <property type="match status" value="1"/>
</dbReference>
<dbReference type="GO" id="GO:0006171">
    <property type="term" value="P:cAMP biosynthetic process"/>
    <property type="evidence" value="ECO:0007669"/>
    <property type="project" value="TreeGrafter"/>
</dbReference>
<dbReference type="EMBL" id="FOXH01000014">
    <property type="protein sequence ID" value="SFQ30574.1"/>
    <property type="molecule type" value="Genomic_DNA"/>
</dbReference>
<keyword evidence="7" id="KW-1185">Reference proteome</keyword>
<dbReference type="GO" id="GO:0004016">
    <property type="term" value="F:adenylate cyclase activity"/>
    <property type="evidence" value="ECO:0007669"/>
    <property type="project" value="UniProtKB-ARBA"/>
</dbReference>
<dbReference type="SUPFAM" id="SSF55073">
    <property type="entry name" value="Nucleotide cyclase"/>
    <property type="match status" value="1"/>
</dbReference>
<dbReference type="InterPro" id="IPR050697">
    <property type="entry name" value="Adenylyl/Guanylyl_Cyclase_3/4"/>
</dbReference>
<evidence type="ECO:0000256" key="1">
    <source>
        <dbReference type="ARBA" id="ARBA00004651"/>
    </source>
</evidence>
<dbReference type="InterPro" id="IPR029787">
    <property type="entry name" value="Nucleotide_cyclase"/>
</dbReference>
<dbReference type="PANTHER" id="PTHR43081:SF17">
    <property type="entry name" value="BLL5647 PROTEIN"/>
    <property type="match status" value="1"/>
</dbReference>
<sequence>MKFRFPGRNIQLETFFEREFEKENFRRERQRAGLLAFIFALGVGGLVLFFNLLDHTIFFYNSFYQTLLTYLILMSLYEALIWFFFKKGMILIPKFPIFAKFGNSTFELTCLTGTLYWISKEFQQPILVMISPPTFIYFFFIILSTLRLNFSVSLWTGTMAGLQFLALSYFLIEKQAVYSENDVYAKSILPYIAKSFILILSGIAAGYVAQQIKRSIQLSIENTEKQNQILRLFGQQVSPEIVQVMLAQSGTLESRHMKVAVIFVDIRDFTKYADKHSAEEVVEYQNAFFGIVVGIVNKHKGVINQFLGDGCMITFGAPVSLENPAENAVKAAIDILDEIRNANENGLIPNTIVNMGIQVGDAVTGNIGSETRQQYNITGNVVIQAARIEQLNKEYHSHILVSQQVVDEITAIPIESKLVGYVHLKGIEEEISLWQLA</sequence>
<dbReference type="Proteomes" id="UP000199306">
    <property type="component" value="Unassembled WGS sequence"/>
</dbReference>
<feature type="transmembrane region" description="Helical" evidence="4">
    <location>
        <begin position="62"/>
        <end position="85"/>
    </location>
</feature>
<dbReference type="Pfam" id="PF00211">
    <property type="entry name" value="Guanylate_cyc"/>
    <property type="match status" value="1"/>
</dbReference>
<dbReference type="CDD" id="cd07302">
    <property type="entry name" value="CHD"/>
    <property type="match status" value="1"/>
</dbReference>
<dbReference type="RefSeq" id="WP_092018973.1">
    <property type="nucleotide sequence ID" value="NZ_FOXH01000014.1"/>
</dbReference>
<feature type="domain" description="Guanylate cyclase" evidence="5">
    <location>
        <begin position="260"/>
        <end position="389"/>
    </location>
</feature>
<evidence type="ECO:0000313" key="7">
    <source>
        <dbReference type="Proteomes" id="UP000199306"/>
    </source>
</evidence>
<protein>
    <submittedName>
        <fullName evidence="6">Adenylate cyclase /adenylate/guanylate cyclase</fullName>
    </submittedName>
</protein>